<organism evidence="1">
    <name type="scientific">metagenome</name>
    <dbReference type="NCBI Taxonomy" id="256318"/>
    <lineage>
        <taxon>unclassified sequences</taxon>
        <taxon>metagenomes</taxon>
    </lineage>
</organism>
<gene>
    <name evidence="1" type="ORF">DF3PB_470018</name>
</gene>
<accession>A0A380THW8</accession>
<dbReference type="EMBL" id="UIDG01000412">
    <property type="protein sequence ID" value="SUS07607.1"/>
    <property type="molecule type" value="Genomic_DNA"/>
</dbReference>
<reference evidence="1" key="1">
    <citation type="submission" date="2018-07" db="EMBL/GenBank/DDBJ databases">
        <authorList>
            <person name="Quirk P.G."/>
            <person name="Krulwich T.A."/>
        </authorList>
    </citation>
    <scope>NUCLEOTIDE SEQUENCE</scope>
</reference>
<proteinExistence type="predicted"/>
<protein>
    <submittedName>
        <fullName evidence="1">Uncharacterized protein</fullName>
    </submittedName>
</protein>
<dbReference type="AlphaFoldDB" id="A0A380THW8"/>
<evidence type="ECO:0000313" key="1">
    <source>
        <dbReference type="EMBL" id="SUS07607.1"/>
    </source>
</evidence>
<sequence length="212" mass="23825">MPRSMPDLVGRLQGSFAEARAFVQTIELLRSQQTGRKKAVTTNKARFAYELAYLRAFAAWEAFLEESFLRYLCGYTHAVGPQTLVAPAVFCSTIHDAELRVLGGRSYILWHNPAHVVTRSQTHFVSGRHEVVLNSVLNRVEAFAAVRHHIAHQKRDTANQFDAACITLCGHRLPGSRPGSFLRKTVPHVSPSKRWFELILTDLESYAAQITP</sequence>
<name>A0A380THW8_9ZZZZ</name>